<dbReference type="KEGG" id="stha:NCTC11429_02897"/>
<evidence type="ECO:0000313" key="2">
    <source>
        <dbReference type="EMBL" id="VTR43628.1"/>
    </source>
</evidence>
<sequence length="31" mass="3745">MLQRNELKNKLGGQHEPVWQLNNSFKRNMHP</sequence>
<protein>
    <submittedName>
        <fullName evidence="3">Uncharacterized protein</fullName>
    </submittedName>
</protein>
<dbReference type="KEGG" id="stha:NCTC11429_03816"/>
<dbReference type="EMBL" id="LR590484">
    <property type="protein sequence ID" value="VTR50047.1"/>
    <property type="molecule type" value="Genomic_DNA"/>
</dbReference>
<proteinExistence type="predicted"/>
<gene>
    <name evidence="2" type="ORF">NCTC11429_02897</name>
    <name evidence="3" type="ORF">NCTC11429_03816</name>
    <name evidence="4" type="ORF">NCTC11429_04002</name>
</gene>
<dbReference type="KEGG" id="stha:NCTC11429_04002"/>
<organism evidence="3 5">
    <name type="scientific">Sphingobacterium thalpophilum</name>
    <dbReference type="NCBI Taxonomy" id="259"/>
    <lineage>
        <taxon>Bacteria</taxon>
        <taxon>Pseudomonadati</taxon>
        <taxon>Bacteroidota</taxon>
        <taxon>Sphingobacteriia</taxon>
        <taxon>Sphingobacteriales</taxon>
        <taxon>Sphingobacteriaceae</taxon>
        <taxon>Sphingobacterium</taxon>
    </lineage>
</organism>
<evidence type="ECO:0000313" key="5">
    <source>
        <dbReference type="Proteomes" id="UP000308196"/>
    </source>
</evidence>
<dbReference type="EMBL" id="LR590484">
    <property type="protein sequence ID" value="VTR43628.1"/>
    <property type="molecule type" value="Genomic_DNA"/>
</dbReference>
<dbReference type="EMBL" id="LR590484">
    <property type="protein sequence ID" value="VTR49091.1"/>
    <property type="molecule type" value="Genomic_DNA"/>
</dbReference>
<feature type="region of interest" description="Disordered" evidence="1">
    <location>
        <begin position="1"/>
        <end position="31"/>
    </location>
</feature>
<name>A0A4U9VYW7_9SPHI</name>
<dbReference type="Proteomes" id="UP000308196">
    <property type="component" value="Chromosome"/>
</dbReference>
<accession>A0A4U9VYW7</accession>
<dbReference type="AlphaFoldDB" id="A0A4U9VYW7"/>
<feature type="compositionally biased region" description="Polar residues" evidence="1">
    <location>
        <begin position="20"/>
        <end position="31"/>
    </location>
</feature>
<evidence type="ECO:0000313" key="4">
    <source>
        <dbReference type="EMBL" id="VTR50047.1"/>
    </source>
</evidence>
<evidence type="ECO:0000313" key="3">
    <source>
        <dbReference type="EMBL" id="VTR49091.1"/>
    </source>
</evidence>
<reference evidence="3 5" key="1">
    <citation type="submission" date="2019-05" db="EMBL/GenBank/DDBJ databases">
        <authorList>
            <consortium name="Pathogen Informatics"/>
        </authorList>
    </citation>
    <scope>NUCLEOTIDE SEQUENCE [LARGE SCALE GENOMIC DNA]</scope>
    <source>
        <strain evidence="3 5">NCTC11429</strain>
    </source>
</reference>
<evidence type="ECO:0000256" key="1">
    <source>
        <dbReference type="SAM" id="MobiDB-lite"/>
    </source>
</evidence>